<dbReference type="Pfam" id="PF00225">
    <property type="entry name" value="Kinesin"/>
    <property type="match status" value="1"/>
</dbReference>
<dbReference type="GO" id="GO:0005874">
    <property type="term" value="C:microtubule"/>
    <property type="evidence" value="ECO:0007669"/>
    <property type="project" value="UniProtKB-KW"/>
</dbReference>
<dbReference type="GO" id="GO:0007018">
    <property type="term" value="P:microtubule-based movement"/>
    <property type="evidence" value="ECO:0007669"/>
    <property type="project" value="InterPro"/>
</dbReference>
<proteinExistence type="inferred from homology"/>
<dbReference type="PANTHER" id="PTHR47972">
    <property type="entry name" value="KINESIN-LIKE PROTEIN KLP-3"/>
    <property type="match status" value="1"/>
</dbReference>
<reference evidence="8 9" key="1">
    <citation type="submission" date="2018-03" db="EMBL/GenBank/DDBJ databases">
        <authorList>
            <person name="Fogelqvist J."/>
        </authorList>
    </citation>
    <scope>NUCLEOTIDE SEQUENCE [LARGE SCALE GENOMIC DNA]</scope>
</reference>
<feature type="domain" description="Kinesin motor" evidence="7">
    <location>
        <begin position="576"/>
        <end position="889"/>
    </location>
</feature>
<gene>
    <name evidence="8" type="ORF">PLBR_LOCUS3122</name>
</gene>
<evidence type="ECO:0000256" key="2">
    <source>
        <dbReference type="ARBA" id="ARBA00022840"/>
    </source>
</evidence>
<dbReference type="GO" id="GO:0008017">
    <property type="term" value="F:microtubule binding"/>
    <property type="evidence" value="ECO:0007669"/>
    <property type="project" value="InterPro"/>
</dbReference>
<dbReference type="InterPro" id="IPR027640">
    <property type="entry name" value="Kinesin-like_fam"/>
</dbReference>
<evidence type="ECO:0000256" key="3">
    <source>
        <dbReference type="PROSITE-ProRule" id="PRU00283"/>
    </source>
</evidence>
<feature type="region of interest" description="Disordered" evidence="6">
    <location>
        <begin position="14"/>
        <end position="72"/>
    </location>
</feature>
<dbReference type="InterPro" id="IPR019821">
    <property type="entry name" value="Kinesin_motor_CS"/>
</dbReference>
<evidence type="ECO:0000256" key="5">
    <source>
        <dbReference type="SAM" id="Coils"/>
    </source>
</evidence>
<geneLocation type="mitochondrion" evidence="8"/>
<feature type="coiled-coil region" evidence="5">
    <location>
        <begin position="137"/>
        <end position="164"/>
    </location>
</feature>
<keyword evidence="8" id="KW-0496">Mitochondrion</keyword>
<evidence type="ECO:0000313" key="9">
    <source>
        <dbReference type="Proteomes" id="UP000290189"/>
    </source>
</evidence>
<evidence type="ECO:0000313" key="8">
    <source>
        <dbReference type="EMBL" id="SPQ95907.1"/>
    </source>
</evidence>
<dbReference type="EMBL" id="OVEO01000005">
    <property type="protein sequence ID" value="SPQ95907.1"/>
    <property type="molecule type" value="Genomic_DNA"/>
</dbReference>
<feature type="coiled-coil region" evidence="5">
    <location>
        <begin position="295"/>
        <end position="329"/>
    </location>
</feature>
<evidence type="ECO:0000256" key="1">
    <source>
        <dbReference type="ARBA" id="ARBA00022741"/>
    </source>
</evidence>
<dbReference type="SMART" id="SM00129">
    <property type="entry name" value="KISc"/>
    <property type="match status" value="1"/>
</dbReference>
<evidence type="ECO:0000259" key="7">
    <source>
        <dbReference type="PROSITE" id="PS50067"/>
    </source>
</evidence>
<dbReference type="Gene3D" id="3.40.850.10">
    <property type="entry name" value="Kinesin motor domain"/>
    <property type="match status" value="1"/>
</dbReference>
<sequence length="892" mass="98004">MAQDAATVAIVVDSVRAKEPQTDPGNALDGTRSRDPSAPGPRPKSSIYDDSDGDDDDDDETADGLEAPGGDLSSQVEFYKMAYAEAEQARAIAEATAGAVQRRLRDMTRIANEAQEAMDARYQSRLREIDARRQAEKEAADQHLRQVESQLQDQQDMVALMEIQRQTMQAAISKLESDLRLKNDSCPACDLLRRDLQRLERALVKASERRCETCLQNEVTIEALRKEIADRDRLQALRATTSTASADAVIDVDDDADGDDEEGEVAPDDVLGQLSVFKAAFREGEQARAVLEASLQASQAQCLDLQAQAAALQARIDEQKQTIAALDAQRSTTQATTARLSARQVAGGDRACVQCDLLRQRVAELERAAESRCPACIRKEARIDDLTNDLEEMRTRARGLHDNVQRVQVDLTAMTERHGESRAKLNEALEANHRLSKVAIVPLAAGGNADDPVGQLVSELQRSEQLAGYAQPLVGIVEQHAALSAMNAQYADELRRLHAQIRVSVDPDTVRHFQKVARRLRRDVNAIGQAMLDMRDTLGGQFVRAVQEHDSLRLAYRTELGERKALSNLVQELRGNIRVYCRVRPPRPDEDNVIERSDDDGNCLIIKKPETGTFRFQFDKVFEGASSQEQVFDEVKGLVQLVPDGYHVSIFAYGQTGSGKTHTMNGTPEDAGVQIRALNYLFECANEETDQISISLLEIYNENIYDLLADGNATDEPLKVAMSASGGTAVSGLSQLVVQSRQQVQAAFKRGSRKRSVARTNMNEHSSRSHLVLSVAFTRTDLGGSICHGRMHMIDLAGSESVGRSGATGERLKEAQAINKSLSALGDVIAAKASKKSHVPFRNSKLTHLLQESLSKDGKTLMIVNCSPSSKDVNESINSLKFATRVRSVELK</sequence>
<keyword evidence="5" id="KW-0175">Coiled coil</keyword>
<name>A0A3P3Y6V9_PLABS</name>
<keyword evidence="3 4" id="KW-0505">Motor protein</keyword>
<dbReference type="AlphaFoldDB" id="A0A3P3Y6V9"/>
<evidence type="ECO:0000256" key="4">
    <source>
        <dbReference type="RuleBase" id="RU000394"/>
    </source>
</evidence>
<organism evidence="8 9">
    <name type="scientific">Plasmodiophora brassicae</name>
    <name type="common">Clubroot disease agent</name>
    <dbReference type="NCBI Taxonomy" id="37360"/>
    <lineage>
        <taxon>Eukaryota</taxon>
        <taxon>Sar</taxon>
        <taxon>Rhizaria</taxon>
        <taxon>Endomyxa</taxon>
        <taxon>Phytomyxea</taxon>
        <taxon>Plasmodiophorida</taxon>
        <taxon>Plasmodiophoridae</taxon>
        <taxon>Plasmodiophora</taxon>
    </lineage>
</organism>
<dbReference type="InterPro" id="IPR036961">
    <property type="entry name" value="Kinesin_motor_dom_sf"/>
</dbReference>
<feature type="binding site" evidence="3">
    <location>
        <begin position="654"/>
        <end position="661"/>
    </location>
    <ligand>
        <name>ATP</name>
        <dbReference type="ChEBI" id="CHEBI:30616"/>
    </ligand>
</feature>
<dbReference type="InterPro" id="IPR027417">
    <property type="entry name" value="P-loop_NTPase"/>
</dbReference>
<keyword evidence="1 3" id="KW-0547">Nucleotide-binding</keyword>
<comment type="similarity">
    <text evidence="3 4">Belongs to the TRAFAC class myosin-kinesin ATPase superfamily. Kinesin family.</text>
</comment>
<dbReference type="PRINTS" id="PR00380">
    <property type="entry name" value="KINESINHEAVY"/>
</dbReference>
<evidence type="ECO:0000256" key="6">
    <source>
        <dbReference type="SAM" id="MobiDB-lite"/>
    </source>
</evidence>
<dbReference type="GO" id="GO:0003777">
    <property type="term" value="F:microtubule motor activity"/>
    <property type="evidence" value="ECO:0007669"/>
    <property type="project" value="InterPro"/>
</dbReference>
<dbReference type="PROSITE" id="PS50067">
    <property type="entry name" value="KINESIN_MOTOR_2"/>
    <property type="match status" value="1"/>
</dbReference>
<dbReference type="PANTHER" id="PTHR47972:SF28">
    <property type="entry name" value="KINESIN-LIKE PROTEIN KLP-3"/>
    <property type="match status" value="1"/>
</dbReference>
<accession>A0A3P3Y6V9</accession>
<feature type="coiled-coil region" evidence="5">
    <location>
        <begin position="376"/>
        <end position="403"/>
    </location>
</feature>
<dbReference type="PROSITE" id="PS00411">
    <property type="entry name" value="KINESIN_MOTOR_1"/>
    <property type="match status" value="1"/>
</dbReference>
<dbReference type="Proteomes" id="UP000290189">
    <property type="component" value="Unassembled WGS sequence"/>
</dbReference>
<protein>
    <recommendedName>
        <fullName evidence="4">Kinesin-like protein</fullName>
    </recommendedName>
</protein>
<dbReference type="SUPFAM" id="SSF52540">
    <property type="entry name" value="P-loop containing nucleoside triphosphate hydrolases"/>
    <property type="match status" value="1"/>
</dbReference>
<keyword evidence="2 3" id="KW-0067">ATP-binding</keyword>
<keyword evidence="4" id="KW-0493">Microtubule</keyword>
<feature type="compositionally biased region" description="Acidic residues" evidence="6">
    <location>
        <begin position="49"/>
        <end position="63"/>
    </location>
</feature>
<dbReference type="InterPro" id="IPR001752">
    <property type="entry name" value="Kinesin_motor_dom"/>
</dbReference>
<dbReference type="GO" id="GO:0005524">
    <property type="term" value="F:ATP binding"/>
    <property type="evidence" value="ECO:0007669"/>
    <property type="project" value="UniProtKB-UniRule"/>
</dbReference>